<evidence type="ECO:0008006" key="3">
    <source>
        <dbReference type="Google" id="ProtNLM"/>
    </source>
</evidence>
<evidence type="ECO:0000313" key="1">
    <source>
        <dbReference type="EMBL" id="TFK29095.1"/>
    </source>
</evidence>
<gene>
    <name evidence="1" type="ORF">FA15DRAFT_664410</name>
</gene>
<dbReference type="EMBL" id="ML210151">
    <property type="protein sequence ID" value="TFK29095.1"/>
    <property type="molecule type" value="Genomic_DNA"/>
</dbReference>
<dbReference type="Gene3D" id="3.80.10.10">
    <property type="entry name" value="Ribonuclease Inhibitor"/>
    <property type="match status" value="1"/>
</dbReference>
<accession>A0A5C3L8S0</accession>
<protein>
    <recommendedName>
        <fullName evidence="3">F-box domain-containing protein</fullName>
    </recommendedName>
</protein>
<proteinExistence type="predicted"/>
<organism evidence="1 2">
    <name type="scientific">Coprinopsis marcescibilis</name>
    <name type="common">Agaric fungus</name>
    <name type="synonym">Psathyrella marcescibilis</name>
    <dbReference type="NCBI Taxonomy" id="230819"/>
    <lineage>
        <taxon>Eukaryota</taxon>
        <taxon>Fungi</taxon>
        <taxon>Dikarya</taxon>
        <taxon>Basidiomycota</taxon>
        <taxon>Agaricomycotina</taxon>
        <taxon>Agaricomycetes</taxon>
        <taxon>Agaricomycetidae</taxon>
        <taxon>Agaricales</taxon>
        <taxon>Agaricineae</taxon>
        <taxon>Psathyrellaceae</taxon>
        <taxon>Coprinopsis</taxon>
    </lineage>
</organism>
<dbReference type="InterPro" id="IPR032675">
    <property type="entry name" value="LRR_dom_sf"/>
</dbReference>
<dbReference type="Proteomes" id="UP000307440">
    <property type="component" value="Unassembled WGS sequence"/>
</dbReference>
<keyword evidence="2" id="KW-1185">Reference proteome</keyword>
<dbReference type="AlphaFoldDB" id="A0A5C3L8S0"/>
<reference evidence="1 2" key="1">
    <citation type="journal article" date="2019" name="Nat. Ecol. Evol.">
        <title>Megaphylogeny resolves global patterns of mushroom evolution.</title>
        <authorList>
            <person name="Varga T."/>
            <person name="Krizsan K."/>
            <person name="Foldi C."/>
            <person name="Dima B."/>
            <person name="Sanchez-Garcia M."/>
            <person name="Sanchez-Ramirez S."/>
            <person name="Szollosi G.J."/>
            <person name="Szarkandi J.G."/>
            <person name="Papp V."/>
            <person name="Albert L."/>
            <person name="Andreopoulos W."/>
            <person name="Angelini C."/>
            <person name="Antonin V."/>
            <person name="Barry K.W."/>
            <person name="Bougher N.L."/>
            <person name="Buchanan P."/>
            <person name="Buyck B."/>
            <person name="Bense V."/>
            <person name="Catcheside P."/>
            <person name="Chovatia M."/>
            <person name="Cooper J."/>
            <person name="Damon W."/>
            <person name="Desjardin D."/>
            <person name="Finy P."/>
            <person name="Geml J."/>
            <person name="Haridas S."/>
            <person name="Hughes K."/>
            <person name="Justo A."/>
            <person name="Karasinski D."/>
            <person name="Kautmanova I."/>
            <person name="Kiss B."/>
            <person name="Kocsube S."/>
            <person name="Kotiranta H."/>
            <person name="LaButti K.M."/>
            <person name="Lechner B.E."/>
            <person name="Liimatainen K."/>
            <person name="Lipzen A."/>
            <person name="Lukacs Z."/>
            <person name="Mihaltcheva S."/>
            <person name="Morgado L.N."/>
            <person name="Niskanen T."/>
            <person name="Noordeloos M.E."/>
            <person name="Ohm R.A."/>
            <person name="Ortiz-Santana B."/>
            <person name="Ovrebo C."/>
            <person name="Racz N."/>
            <person name="Riley R."/>
            <person name="Savchenko A."/>
            <person name="Shiryaev A."/>
            <person name="Soop K."/>
            <person name="Spirin V."/>
            <person name="Szebenyi C."/>
            <person name="Tomsovsky M."/>
            <person name="Tulloss R.E."/>
            <person name="Uehling J."/>
            <person name="Grigoriev I.V."/>
            <person name="Vagvolgyi C."/>
            <person name="Papp T."/>
            <person name="Martin F.M."/>
            <person name="Miettinen O."/>
            <person name="Hibbett D.S."/>
            <person name="Nagy L.G."/>
        </authorList>
    </citation>
    <scope>NUCLEOTIDE SEQUENCE [LARGE SCALE GENOMIC DNA]</scope>
    <source>
        <strain evidence="1 2">CBS 121175</strain>
    </source>
</reference>
<evidence type="ECO:0000313" key="2">
    <source>
        <dbReference type="Proteomes" id="UP000307440"/>
    </source>
</evidence>
<sequence length="463" mass="52590">MYYDLILCSLQFHGDDYGMLERCALVSRDFNRAASSLLYRRVVLSPPLRLHQLDLRKASPIDSLTNLLSAVLPRYAPLVLGLEISGFLSERGPPRNTLNSVISDAVEKFTNLNSIKFIPNRYHPDFFVDSLKMLPGLASLQELCVNASCTDDEAKVQTLTQLRGLRKLALHSPGRLILQTLPAWLERLQTTLDELHLLDNCGSITPGVLKSFLPHLSERLKAFSMGLSYSISDDDISAFVDGLPELQQLQLTYYYQIKAPVRKPRLPKLWSFTVMRSRYLLDDTDHARHISAWIRRIISASPLEVLNIVTEGNDDDGVIRRCCSAYDGLVDHLIAKHSSKLRRLEMKHCLVTTDTFRKLLTSCQLLENFYLAVDRVLLAHTFSQLLPSLVNLRSASFGIHNPKRRWRFEKDDVLEVMERSHALRLLSVNGTCWESLRGFSQDGVLSVAVALYHPPVPPWQRTT</sequence>
<dbReference type="OrthoDB" id="3264508at2759"/>
<dbReference type="SUPFAM" id="SSF52047">
    <property type="entry name" value="RNI-like"/>
    <property type="match status" value="1"/>
</dbReference>
<name>A0A5C3L8S0_COPMA</name>